<protein>
    <recommendedName>
        <fullName evidence="5">Large ribosomal subunit protein bL9c</fullName>
    </recommendedName>
    <alternativeName>
        <fullName evidence="4">CL9</fullName>
    </alternativeName>
</protein>
<accession>A0A0D6R2J5</accession>
<name>A0A0D6R2J5_ARACU</name>
<dbReference type="GO" id="GO:0005840">
    <property type="term" value="C:ribosome"/>
    <property type="evidence" value="ECO:0007669"/>
    <property type="project" value="UniProtKB-KW"/>
</dbReference>
<dbReference type="EMBL" id="GCKF01035145">
    <property type="protein sequence ID" value="JAG97029.1"/>
    <property type="molecule type" value="Transcribed_RNA"/>
</dbReference>
<dbReference type="InterPro" id="IPR009027">
    <property type="entry name" value="Ribosomal_bL9/RNase_H1_N"/>
</dbReference>
<dbReference type="InterPro" id="IPR000244">
    <property type="entry name" value="Ribosomal_bL9"/>
</dbReference>
<comment type="similarity">
    <text evidence="1">Belongs to the bacterial ribosomal protein bL9 family.</text>
</comment>
<evidence type="ECO:0000256" key="3">
    <source>
        <dbReference type="ARBA" id="ARBA00023274"/>
    </source>
</evidence>
<dbReference type="GO" id="GO:1990904">
    <property type="term" value="C:ribonucleoprotein complex"/>
    <property type="evidence" value="ECO:0007669"/>
    <property type="project" value="UniProtKB-KW"/>
</dbReference>
<dbReference type="AlphaFoldDB" id="A0A0D6R2J5"/>
<dbReference type="InterPro" id="IPR036935">
    <property type="entry name" value="Ribosomal_bL9_N_sf"/>
</dbReference>
<dbReference type="PANTHER" id="PTHR21368">
    <property type="entry name" value="50S RIBOSOMAL PROTEIN L9"/>
    <property type="match status" value="1"/>
</dbReference>
<evidence type="ECO:0000256" key="5">
    <source>
        <dbReference type="ARBA" id="ARBA00035193"/>
    </source>
</evidence>
<feature type="domain" description="Ribosomal protein L9" evidence="6">
    <location>
        <begin position="104"/>
        <end position="139"/>
    </location>
</feature>
<keyword evidence="3" id="KW-0687">Ribonucleoprotein</keyword>
<sequence length="268" mass="30742">MCLQKNAPNSSLLTFEFEKTVIAYHAVGSVTLGLTRESTYFVCREWKMGHPHCGRKLLQHLTNWASNGYRSGAGSDLGLGHTELPWNSMVRGVRYNKTKRKLECILTADIDKLGKAGESVKVAPGYFRNHLMPKSLALPNLDKYAYLIRHQQQIYQRPKEEKKEEVVERTGDQMDEYKTAVRRLYKGRLGLRRIVLNYGKELRYPVTKEEVLDEVKRQLRVSLEAGNLVMPANLTMCGEYEIPLRLPKVIPLPDGKTNISLKIKIQRK</sequence>
<evidence type="ECO:0000313" key="7">
    <source>
        <dbReference type="EMBL" id="JAG97029.1"/>
    </source>
</evidence>
<dbReference type="Gene3D" id="3.40.5.10">
    <property type="entry name" value="Ribosomal protein L9, N-terminal domain"/>
    <property type="match status" value="1"/>
</dbReference>
<reference evidence="7" key="1">
    <citation type="submission" date="2015-03" db="EMBL/GenBank/DDBJ databases">
        <title>A transcriptome of Araucaria cunninghamii, an australian fine timber species.</title>
        <authorList>
            <person name="Jing Yi C.J.Y."/>
            <person name="Yin San L.Y.S."/>
            <person name="Abdul Karim S.S."/>
            <person name="Wan Azmi N.N."/>
            <person name="Hercus R.R."/>
            <person name="Croft L.L."/>
        </authorList>
    </citation>
    <scope>NUCLEOTIDE SEQUENCE</scope>
    <source>
        <strain evidence="7">MI0301</strain>
        <tissue evidence="7">Leaf</tissue>
    </source>
</reference>
<dbReference type="GO" id="GO:0003735">
    <property type="term" value="F:structural constituent of ribosome"/>
    <property type="evidence" value="ECO:0007669"/>
    <property type="project" value="InterPro"/>
</dbReference>
<dbReference type="FunFam" id="3.40.5.10:FF:000007">
    <property type="entry name" value="50S ribosomal protein L9"/>
    <property type="match status" value="1"/>
</dbReference>
<dbReference type="SUPFAM" id="SSF55658">
    <property type="entry name" value="L9 N-domain-like"/>
    <property type="match status" value="1"/>
</dbReference>
<dbReference type="Pfam" id="PF01281">
    <property type="entry name" value="Ribosomal_L9_N"/>
    <property type="match status" value="1"/>
</dbReference>
<evidence type="ECO:0000259" key="6">
    <source>
        <dbReference type="Pfam" id="PF01281"/>
    </source>
</evidence>
<evidence type="ECO:0000256" key="2">
    <source>
        <dbReference type="ARBA" id="ARBA00022980"/>
    </source>
</evidence>
<evidence type="ECO:0000256" key="4">
    <source>
        <dbReference type="ARBA" id="ARBA00031047"/>
    </source>
</evidence>
<dbReference type="GO" id="GO:0006412">
    <property type="term" value="P:translation"/>
    <property type="evidence" value="ECO:0007669"/>
    <property type="project" value="InterPro"/>
</dbReference>
<keyword evidence="2" id="KW-0689">Ribosomal protein</keyword>
<dbReference type="InterPro" id="IPR020070">
    <property type="entry name" value="Ribosomal_bL9_N"/>
</dbReference>
<proteinExistence type="inferred from homology"/>
<evidence type="ECO:0000256" key="1">
    <source>
        <dbReference type="ARBA" id="ARBA00010605"/>
    </source>
</evidence>
<organism evidence="7">
    <name type="scientific">Araucaria cunninghamii</name>
    <name type="common">Hoop pine</name>
    <name type="synonym">Moreton Bay pine</name>
    <dbReference type="NCBI Taxonomy" id="56994"/>
    <lineage>
        <taxon>Eukaryota</taxon>
        <taxon>Viridiplantae</taxon>
        <taxon>Streptophyta</taxon>
        <taxon>Embryophyta</taxon>
        <taxon>Tracheophyta</taxon>
        <taxon>Spermatophyta</taxon>
        <taxon>Pinopsida</taxon>
        <taxon>Pinidae</taxon>
        <taxon>Conifers II</taxon>
        <taxon>Araucariales</taxon>
        <taxon>Araucariaceae</taxon>
        <taxon>Araucaria</taxon>
    </lineage>
</organism>